<evidence type="ECO:0000256" key="1">
    <source>
        <dbReference type="SAM" id="MobiDB-lite"/>
    </source>
</evidence>
<feature type="transmembrane region" description="Helical" evidence="2">
    <location>
        <begin position="197"/>
        <end position="215"/>
    </location>
</feature>
<evidence type="ECO:0000313" key="4">
    <source>
        <dbReference type="Proteomes" id="UP001306950"/>
    </source>
</evidence>
<sequence>MISVSLSEWMIWLQRHDSVSISALLALALFLGLYGATEWGIARRERSRLYRLNGSLELYAAAQAPLIQAAGAGAGQELSPGQAEALLTRLLACRAASYATEDMLAQIAAYAGDLDAARLPLLLKTLERESERLCKERDKLLRRAESPGWGYSLWKGIRPAIPFLFAAALLYLIAWLLRALHGDVPLAEYGAEELVNSWSWFASALLSLLLLYPALMGIYRPNAGSKLLKGWAVFIAALFLLHLLGPEVAPYILVIQVLLFLLGFRFSGGKPRKSRPFAGHYPEEDGFGQEPNERRSAAGAGDSNPPEK</sequence>
<name>A0ABU7VRA6_9BACL</name>
<dbReference type="Proteomes" id="UP001306950">
    <property type="component" value="Unassembled WGS sequence"/>
</dbReference>
<feature type="transmembrane region" description="Helical" evidence="2">
    <location>
        <begin position="160"/>
        <end position="177"/>
    </location>
</feature>
<evidence type="ECO:0000256" key="2">
    <source>
        <dbReference type="SAM" id="Phobius"/>
    </source>
</evidence>
<keyword evidence="4" id="KW-1185">Reference proteome</keyword>
<reference evidence="3 4" key="1">
    <citation type="submission" date="2024-02" db="EMBL/GenBank/DDBJ databases">
        <title>A nitrogen-fixing paenibacillus bacterium.</title>
        <authorList>
            <person name="Zhang W.L."/>
            <person name="Chen S.F."/>
        </authorList>
    </citation>
    <scope>NUCLEOTIDE SEQUENCE [LARGE SCALE GENOMIC DNA]</scope>
    <source>
        <strain evidence="3 4">M1</strain>
    </source>
</reference>
<gene>
    <name evidence="3" type="ORF">V3851_10735</name>
</gene>
<accession>A0ABU7VRA6</accession>
<feature type="transmembrane region" description="Helical" evidence="2">
    <location>
        <begin position="20"/>
        <end position="41"/>
    </location>
</feature>
<organism evidence="3 4">
    <name type="scientific">Paenibacillus haidiansis</name>
    <dbReference type="NCBI Taxonomy" id="1574488"/>
    <lineage>
        <taxon>Bacteria</taxon>
        <taxon>Bacillati</taxon>
        <taxon>Bacillota</taxon>
        <taxon>Bacilli</taxon>
        <taxon>Bacillales</taxon>
        <taxon>Paenibacillaceae</taxon>
        <taxon>Paenibacillus</taxon>
    </lineage>
</organism>
<keyword evidence="2" id="KW-1133">Transmembrane helix</keyword>
<feature type="region of interest" description="Disordered" evidence="1">
    <location>
        <begin position="271"/>
        <end position="308"/>
    </location>
</feature>
<comment type="caution">
    <text evidence="3">The sequence shown here is derived from an EMBL/GenBank/DDBJ whole genome shotgun (WGS) entry which is preliminary data.</text>
</comment>
<evidence type="ECO:0000313" key="3">
    <source>
        <dbReference type="EMBL" id="MEF2966307.1"/>
    </source>
</evidence>
<keyword evidence="2" id="KW-0812">Transmembrane</keyword>
<proteinExistence type="predicted"/>
<feature type="transmembrane region" description="Helical" evidence="2">
    <location>
        <begin position="227"/>
        <end position="245"/>
    </location>
</feature>
<keyword evidence="2" id="KW-0472">Membrane</keyword>
<protein>
    <submittedName>
        <fullName evidence="3">Uncharacterized protein</fullName>
    </submittedName>
</protein>
<dbReference type="EMBL" id="JAZHPZ010000004">
    <property type="protein sequence ID" value="MEF2966307.1"/>
    <property type="molecule type" value="Genomic_DNA"/>
</dbReference>